<accession>A0ABM1E0I9</accession>
<organism evidence="7 8">
    <name type="scientific">Priapulus caudatus</name>
    <name type="common">Priapulid worm</name>
    <dbReference type="NCBI Taxonomy" id="37621"/>
    <lineage>
        <taxon>Eukaryota</taxon>
        <taxon>Metazoa</taxon>
        <taxon>Ecdysozoa</taxon>
        <taxon>Scalidophora</taxon>
        <taxon>Priapulida</taxon>
        <taxon>Priapulimorpha</taxon>
        <taxon>Priapulimorphida</taxon>
        <taxon>Priapulidae</taxon>
        <taxon>Priapulus</taxon>
    </lineage>
</organism>
<dbReference type="PROSITE" id="PS50067">
    <property type="entry name" value="KINESIN_MOTOR_2"/>
    <property type="match status" value="1"/>
</dbReference>
<dbReference type="InterPro" id="IPR036961">
    <property type="entry name" value="Kinesin_motor_dom_sf"/>
</dbReference>
<evidence type="ECO:0000259" key="6">
    <source>
        <dbReference type="PROSITE" id="PS50067"/>
    </source>
</evidence>
<keyword evidence="4" id="KW-0206">Cytoskeleton</keyword>
<dbReference type="RefSeq" id="XP_014665710.1">
    <property type="nucleotide sequence ID" value="XM_014810224.1"/>
</dbReference>
<keyword evidence="4" id="KW-0963">Cytoplasm</keyword>
<sequence length="137" mass="15054">MAAEEVPVRVVVRVRPLIAREKLHELSSCVRPILGSKQLVIGKDRSFTFDHVLDEGSSQDEVYEICANPLVESCFEGYNATVFAYGQTSSGKTHTITGADLSAVTQDEQGIISRAVGRIFHMIEVSVRMQRIFAGAL</sequence>
<dbReference type="PANTHER" id="PTHR47969:SF25">
    <property type="entry name" value="KINESIN MOTOR DOMAIN-CONTAINING PROTEIN"/>
    <property type="match status" value="1"/>
</dbReference>
<evidence type="ECO:0000256" key="4">
    <source>
        <dbReference type="ARBA" id="ARBA00023212"/>
    </source>
</evidence>
<dbReference type="InterPro" id="IPR027640">
    <property type="entry name" value="Kinesin-like_fam"/>
</dbReference>
<feature type="binding site" evidence="5">
    <location>
        <begin position="86"/>
        <end position="93"/>
    </location>
    <ligand>
        <name>ATP</name>
        <dbReference type="ChEBI" id="CHEBI:30616"/>
    </ligand>
</feature>
<keyword evidence="3 5" id="KW-0067">ATP-binding</keyword>
<protein>
    <submittedName>
        <fullName evidence="8">Kinesin-like protein KIF27</fullName>
    </submittedName>
</protein>
<dbReference type="PANTHER" id="PTHR47969">
    <property type="entry name" value="CHROMOSOME-ASSOCIATED KINESIN KIF4A-RELATED"/>
    <property type="match status" value="1"/>
</dbReference>
<evidence type="ECO:0000313" key="8">
    <source>
        <dbReference type="RefSeq" id="XP_014665710.1"/>
    </source>
</evidence>
<dbReference type="InterPro" id="IPR001752">
    <property type="entry name" value="Kinesin_motor_dom"/>
</dbReference>
<dbReference type="SUPFAM" id="SSF52540">
    <property type="entry name" value="P-loop containing nucleoside triphosphate hydrolases"/>
    <property type="match status" value="1"/>
</dbReference>
<dbReference type="Gene3D" id="3.40.850.10">
    <property type="entry name" value="Kinesin motor domain"/>
    <property type="match status" value="1"/>
</dbReference>
<evidence type="ECO:0000256" key="2">
    <source>
        <dbReference type="ARBA" id="ARBA00022741"/>
    </source>
</evidence>
<dbReference type="GeneID" id="106807776"/>
<evidence type="ECO:0000256" key="5">
    <source>
        <dbReference type="PROSITE-ProRule" id="PRU00283"/>
    </source>
</evidence>
<dbReference type="SMART" id="SM00129">
    <property type="entry name" value="KISc"/>
    <property type="match status" value="1"/>
</dbReference>
<reference evidence="8" key="1">
    <citation type="submission" date="2025-08" db="UniProtKB">
        <authorList>
            <consortium name="RefSeq"/>
        </authorList>
    </citation>
    <scope>IDENTIFICATION</scope>
</reference>
<dbReference type="InterPro" id="IPR027417">
    <property type="entry name" value="P-loop_NTPase"/>
</dbReference>
<feature type="domain" description="Kinesin motor" evidence="6">
    <location>
        <begin position="7"/>
        <end position="137"/>
    </location>
</feature>
<gene>
    <name evidence="8" type="primary">LOC106807776</name>
</gene>
<keyword evidence="5" id="KW-0505">Motor protein</keyword>
<name>A0ABM1E0I9_PRICU</name>
<keyword evidence="7" id="KW-1185">Reference proteome</keyword>
<proteinExistence type="inferred from homology"/>
<keyword evidence="2 5" id="KW-0547">Nucleotide-binding</keyword>
<dbReference type="Proteomes" id="UP000695022">
    <property type="component" value="Unplaced"/>
</dbReference>
<evidence type="ECO:0000256" key="1">
    <source>
        <dbReference type="ARBA" id="ARBA00004245"/>
    </source>
</evidence>
<evidence type="ECO:0000313" key="7">
    <source>
        <dbReference type="Proteomes" id="UP000695022"/>
    </source>
</evidence>
<dbReference type="Pfam" id="PF00225">
    <property type="entry name" value="Kinesin"/>
    <property type="match status" value="1"/>
</dbReference>
<comment type="subcellular location">
    <subcellularLocation>
        <location evidence="1">Cytoplasm</location>
        <location evidence="1">Cytoskeleton</location>
    </subcellularLocation>
</comment>
<evidence type="ECO:0000256" key="3">
    <source>
        <dbReference type="ARBA" id="ARBA00022840"/>
    </source>
</evidence>
<comment type="similarity">
    <text evidence="5">Belongs to the TRAFAC class myosin-kinesin ATPase superfamily. Kinesin family.</text>
</comment>